<keyword evidence="1" id="KW-0812">Transmembrane</keyword>
<gene>
    <name evidence="4" type="ORF">H6A01_01785</name>
</gene>
<dbReference type="EMBL" id="JACJLA010000002">
    <property type="protein sequence ID" value="MBM6912061.1"/>
    <property type="molecule type" value="Genomic_DNA"/>
</dbReference>
<feature type="chain" id="PRO_5047486541" evidence="2">
    <location>
        <begin position="27"/>
        <end position="261"/>
    </location>
</feature>
<dbReference type="PANTHER" id="PTHR30373">
    <property type="entry name" value="UPF0603 PROTEIN YGCG"/>
    <property type="match status" value="1"/>
</dbReference>
<keyword evidence="1" id="KW-0472">Membrane</keyword>
<evidence type="ECO:0000313" key="4">
    <source>
        <dbReference type="EMBL" id="MBM6912061.1"/>
    </source>
</evidence>
<dbReference type="Pfam" id="PF04536">
    <property type="entry name" value="TPM_phosphatase"/>
    <property type="match status" value="1"/>
</dbReference>
<dbReference type="PANTHER" id="PTHR30373:SF2">
    <property type="entry name" value="UPF0603 PROTEIN YGCG"/>
    <property type="match status" value="1"/>
</dbReference>
<evidence type="ECO:0000259" key="3">
    <source>
        <dbReference type="Pfam" id="PF04536"/>
    </source>
</evidence>
<dbReference type="Gene3D" id="3.10.310.50">
    <property type="match status" value="1"/>
</dbReference>
<dbReference type="RefSeq" id="WP_205087345.1">
    <property type="nucleotide sequence ID" value="NZ_JACJLA010000002.1"/>
</dbReference>
<sequence length="261" mass="27526">MKWKRYVGRILLAFVILFGVMQTASAADIPQKPQPGVYVVDTAGILSPQAEAEMNKLAREVDEKTTAQLAVLTVKNLDGEAPDDYALAVLRSWGIGQKKENNGMLLLVSTEDKRVRIEVGYGLEGIINDAKAGQLLDTYALPYFKAGQIQTGIVKTFTAMAIVTAKGYNVTLTGDAKSQSTKVAANQDNDSSWPWWQKLLVGALVIGFFAVDILFFGGQMTMMIIILLSRGRGGGGGGFGGGRGGGFGGGSGGGGGAGRGW</sequence>
<proteinExistence type="predicted"/>
<feature type="transmembrane region" description="Helical" evidence="1">
    <location>
        <begin position="199"/>
        <end position="228"/>
    </location>
</feature>
<feature type="signal peptide" evidence="2">
    <location>
        <begin position="1"/>
        <end position="26"/>
    </location>
</feature>
<feature type="domain" description="TPM" evidence="3">
    <location>
        <begin position="39"/>
        <end position="161"/>
    </location>
</feature>
<organism evidence="4 5">
    <name type="scientific">Veillonella magna</name>
    <dbReference type="NCBI Taxonomy" id="464322"/>
    <lineage>
        <taxon>Bacteria</taxon>
        <taxon>Bacillati</taxon>
        <taxon>Bacillota</taxon>
        <taxon>Negativicutes</taxon>
        <taxon>Veillonellales</taxon>
        <taxon>Veillonellaceae</taxon>
        <taxon>Veillonella</taxon>
    </lineage>
</organism>
<comment type="caution">
    <text evidence="4">The sequence shown here is derived from an EMBL/GenBank/DDBJ whole genome shotgun (WGS) entry which is preliminary data.</text>
</comment>
<keyword evidence="1" id="KW-1133">Transmembrane helix</keyword>
<accession>A0ABS2GDI1</accession>
<keyword evidence="5" id="KW-1185">Reference proteome</keyword>
<dbReference type="Proteomes" id="UP000707138">
    <property type="component" value="Unassembled WGS sequence"/>
</dbReference>
<protein>
    <submittedName>
        <fullName evidence="4">TPM domain-containing protein</fullName>
    </submittedName>
</protein>
<evidence type="ECO:0000313" key="5">
    <source>
        <dbReference type="Proteomes" id="UP000707138"/>
    </source>
</evidence>
<keyword evidence="2" id="KW-0732">Signal</keyword>
<dbReference type="InterPro" id="IPR007621">
    <property type="entry name" value="TPM_dom"/>
</dbReference>
<reference evidence="4 5" key="1">
    <citation type="journal article" date="2021" name="Sci. Rep.">
        <title>The distribution of antibiotic resistance genes in chicken gut microbiota commensals.</title>
        <authorList>
            <person name="Juricova H."/>
            <person name="Matiasovicova J."/>
            <person name="Kubasova T."/>
            <person name="Cejkova D."/>
            <person name="Rychlik I."/>
        </authorList>
    </citation>
    <scope>NUCLEOTIDE SEQUENCE [LARGE SCALE GENOMIC DNA]</scope>
    <source>
        <strain evidence="4 5">An537</strain>
    </source>
</reference>
<name>A0ABS2GDI1_9FIRM</name>
<evidence type="ECO:0000256" key="1">
    <source>
        <dbReference type="SAM" id="Phobius"/>
    </source>
</evidence>
<evidence type="ECO:0000256" key="2">
    <source>
        <dbReference type="SAM" id="SignalP"/>
    </source>
</evidence>